<dbReference type="PANTHER" id="PTHR31476">
    <property type="entry name" value="PROTEIN WHAT'S THIS FACTOR 1 HOMOLOG, CHLOROPLASTIC"/>
    <property type="match status" value="1"/>
</dbReference>
<dbReference type="InterPro" id="IPR021099">
    <property type="entry name" value="PORR_domain"/>
</dbReference>
<dbReference type="AlphaFoldDB" id="A0A7I8IMI9"/>
<evidence type="ECO:0000313" key="4">
    <source>
        <dbReference type="Proteomes" id="UP001189122"/>
    </source>
</evidence>
<dbReference type="InterPro" id="IPR045040">
    <property type="entry name" value="PORR_fam"/>
</dbReference>
<dbReference type="Proteomes" id="UP001189122">
    <property type="component" value="Unassembled WGS sequence"/>
</dbReference>
<dbReference type="PANTHER" id="PTHR31476:SF10">
    <property type="entry name" value="OS04G0546100 PROTEIN"/>
    <property type="match status" value="1"/>
</dbReference>
<feature type="compositionally biased region" description="Acidic residues" evidence="1">
    <location>
        <begin position="349"/>
        <end position="382"/>
    </location>
</feature>
<dbReference type="EMBL" id="LR743591">
    <property type="protein sequence ID" value="CAA2619329.1"/>
    <property type="molecule type" value="Genomic_DNA"/>
</dbReference>
<keyword evidence="4" id="KW-1185">Reference proteome</keyword>
<evidence type="ECO:0000259" key="2">
    <source>
        <dbReference type="Pfam" id="PF11955"/>
    </source>
</evidence>
<proteinExistence type="predicted"/>
<accession>A0A7I8IMI9</accession>
<gene>
    <name evidence="3" type="ORF">SI7747_04005496</name>
</gene>
<feature type="domain" description="PORR" evidence="2">
    <location>
        <begin position="40"/>
        <end position="207"/>
    </location>
</feature>
<dbReference type="EMBL" id="CACRZD030000004">
    <property type="protein sequence ID" value="CAA6659056.1"/>
    <property type="molecule type" value="Genomic_DNA"/>
</dbReference>
<reference evidence="3 4" key="1">
    <citation type="submission" date="2019-12" db="EMBL/GenBank/DDBJ databases">
        <authorList>
            <person name="Scholz U."/>
            <person name="Mascher M."/>
            <person name="Fiebig A."/>
        </authorList>
    </citation>
    <scope>NUCLEOTIDE SEQUENCE</scope>
</reference>
<dbReference type="GO" id="GO:0003723">
    <property type="term" value="F:RNA binding"/>
    <property type="evidence" value="ECO:0007669"/>
    <property type="project" value="InterPro"/>
</dbReference>
<feature type="domain" description="PORR" evidence="2">
    <location>
        <begin position="227"/>
        <end position="333"/>
    </location>
</feature>
<feature type="region of interest" description="Disordered" evidence="1">
    <location>
        <begin position="346"/>
        <end position="382"/>
    </location>
</feature>
<dbReference type="Pfam" id="PF11955">
    <property type="entry name" value="PORR"/>
    <property type="match status" value="2"/>
</dbReference>
<name>A0A7I8IMI9_SPIIN</name>
<evidence type="ECO:0000256" key="1">
    <source>
        <dbReference type="SAM" id="MobiDB-lite"/>
    </source>
</evidence>
<organism evidence="3">
    <name type="scientific">Spirodela intermedia</name>
    <name type="common">Intermediate duckweed</name>
    <dbReference type="NCBI Taxonomy" id="51605"/>
    <lineage>
        <taxon>Eukaryota</taxon>
        <taxon>Viridiplantae</taxon>
        <taxon>Streptophyta</taxon>
        <taxon>Embryophyta</taxon>
        <taxon>Tracheophyta</taxon>
        <taxon>Spermatophyta</taxon>
        <taxon>Magnoliopsida</taxon>
        <taxon>Liliopsida</taxon>
        <taxon>Araceae</taxon>
        <taxon>Lemnoideae</taxon>
        <taxon>Spirodela</taxon>
    </lineage>
</organism>
<sequence length="382" mass="42783">MVGARGGILGLGGRGPASPVFSHLCLQTRAAATKVRLKWVKNRGLDHIIDRDTDVKAACLLKDAILRCPSGAAARSLAPLQKTLGLTVPVLRFLRRYPTLFREAPHPRYPSLPTFSLSDAAHLLHRREQRAHLAGAGQLPFRPLPAIAALRWDLGLPDDFLASLVPAFSDHFRVERRRRDGVLCLSLSGWKEELAVSELEKMNQRALSEAKQGEGLDGGVPSSALHLPYEDVSSVDPESELMEKHVVGVLHELLSLTIHKKTKRNYLRALREELNLPHRFTRVFTRYPGIFYLSLKCKTTTVVLREGYRRGKLVDPHPLALVRDKFHYVMRTGVLYRDGGLEEAKLAAGEDDELSEEEEEAEEQEDEDEGEEYYEGSDGDDD</sequence>
<protein>
    <recommendedName>
        <fullName evidence="2">PORR domain-containing protein</fullName>
    </recommendedName>
</protein>
<evidence type="ECO:0000313" key="3">
    <source>
        <dbReference type="EMBL" id="CAA2619329.1"/>
    </source>
</evidence>